<organism evidence="1 2">
    <name type="scientific">Haloferula rosea</name>
    <dbReference type="NCBI Taxonomy" id="490093"/>
    <lineage>
        <taxon>Bacteria</taxon>
        <taxon>Pseudomonadati</taxon>
        <taxon>Verrucomicrobiota</taxon>
        <taxon>Verrucomicrobiia</taxon>
        <taxon>Verrucomicrobiales</taxon>
        <taxon>Verrucomicrobiaceae</taxon>
        <taxon>Haloferula</taxon>
    </lineage>
</organism>
<dbReference type="SUPFAM" id="SSF49863">
    <property type="entry name" value="Hyaluronate lyase-like, C-terminal domain"/>
    <property type="match status" value="1"/>
</dbReference>
<reference evidence="1" key="1">
    <citation type="submission" date="2021-01" db="EMBL/GenBank/DDBJ databases">
        <title>Modified the classification status of verrucomicrobia.</title>
        <authorList>
            <person name="Feng X."/>
        </authorList>
    </citation>
    <scope>NUCLEOTIDE SEQUENCE</scope>
    <source>
        <strain evidence="1">KCTC 22201</strain>
    </source>
</reference>
<evidence type="ECO:0000313" key="1">
    <source>
        <dbReference type="EMBL" id="MBK1829060.1"/>
    </source>
</evidence>
<sequence length="96" mass="10669">MLQLYSCGESEVSAFAEQRPYQVIRKDSAAHIVHDSPTYTTGYVIFEKDTDLPAEFPLRSADQPCLFMIAEKDGRLIVSLTNPDARLEASHPPPSS</sequence>
<proteinExistence type="predicted"/>
<keyword evidence="2" id="KW-1185">Reference proteome</keyword>
<dbReference type="GO" id="GO:0006027">
    <property type="term" value="P:glycosaminoglycan catabolic process"/>
    <property type="evidence" value="ECO:0007669"/>
    <property type="project" value="InterPro"/>
</dbReference>
<dbReference type="GO" id="GO:0005576">
    <property type="term" value="C:extracellular region"/>
    <property type="evidence" value="ECO:0007669"/>
    <property type="project" value="InterPro"/>
</dbReference>
<dbReference type="InterPro" id="IPR039174">
    <property type="entry name" value="Chondroitin_ABC_lyase"/>
</dbReference>
<name>A0A934REJ6_9BACT</name>
<evidence type="ECO:0000313" key="2">
    <source>
        <dbReference type="Proteomes" id="UP000658278"/>
    </source>
</evidence>
<dbReference type="RefSeq" id="WP_200283571.1">
    <property type="nucleotide sequence ID" value="NZ_JAENII010000033.1"/>
</dbReference>
<accession>A0A934REJ6</accession>
<dbReference type="GO" id="GO:0005975">
    <property type="term" value="P:carbohydrate metabolic process"/>
    <property type="evidence" value="ECO:0007669"/>
    <property type="project" value="InterPro"/>
</dbReference>
<protein>
    <submittedName>
        <fullName evidence="1">Uncharacterized protein</fullName>
    </submittedName>
</protein>
<dbReference type="EMBL" id="JAENII010000033">
    <property type="protein sequence ID" value="MBK1829060.1"/>
    <property type="molecule type" value="Genomic_DNA"/>
</dbReference>
<dbReference type="AlphaFoldDB" id="A0A934REJ6"/>
<dbReference type="PANTHER" id="PTHR37322">
    <property type="match status" value="1"/>
</dbReference>
<comment type="caution">
    <text evidence="1">The sequence shown here is derived from an EMBL/GenBank/DDBJ whole genome shotgun (WGS) entry which is preliminary data.</text>
</comment>
<dbReference type="Gene3D" id="2.60.220.10">
    <property type="entry name" value="Polysaccharide lyase family 8-like, C-terminal"/>
    <property type="match status" value="1"/>
</dbReference>
<dbReference type="InterPro" id="IPR011071">
    <property type="entry name" value="Lyase_8-like_C"/>
</dbReference>
<gene>
    <name evidence="1" type="ORF">JIN81_18660</name>
</gene>
<dbReference type="GO" id="GO:0016829">
    <property type="term" value="F:lyase activity"/>
    <property type="evidence" value="ECO:0007669"/>
    <property type="project" value="InterPro"/>
</dbReference>
<dbReference type="Proteomes" id="UP000658278">
    <property type="component" value="Unassembled WGS sequence"/>
</dbReference>
<dbReference type="PANTHER" id="PTHR37322:SF3">
    <property type="entry name" value="CHONDROITIN SULFATE ABC EXOLYASE"/>
    <property type="match status" value="1"/>
</dbReference>